<gene>
    <name evidence="2" type="ORF">NIES1031_03965</name>
</gene>
<dbReference type="AlphaFoldDB" id="A0A1U7HXN0"/>
<evidence type="ECO:0000256" key="1">
    <source>
        <dbReference type="SAM" id="SignalP"/>
    </source>
</evidence>
<organism evidence="2 3">
    <name type="scientific">Chroogloeocystis siderophila 5.2 s.c.1</name>
    <dbReference type="NCBI Taxonomy" id="247279"/>
    <lineage>
        <taxon>Bacteria</taxon>
        <taxon>Bacillati</taxon>
        <taxon>Cyanobacteriota</taxon>
        <taxon>Cyanophyceae</taxon>
        <taxon>Oscillatoriophycideae</taxon>
        <taxon>Chroococcales</taxon>
        <taxon>Chroococcaceae</taxon>
        <taxon>Chroogloeocystis</taxon>
    </lineage>
</organism>
<protein>
    <submittedName>
        <fullName evidence="2">Uncharacterized protein</fullName>
    </submittedName>
</protein>
<accession>A0A1U7HXN0</accession>
<keyword evidence="1" id="KW-0732">Signal</keyword>
<reference evidence="2 3" key="1">
    <citation type="submission" date="2016-11" db="EMBL/GenBank/DDBJ databases">
        <title>Draft Genome Sequences of Nine Cyanobacterial Strains from Diverse Habitats.</title>
        <authorList>
            <person name="Zhu T."/>
            <person name="Hou S."/>
            <person name="Lu X."/>
            <person name="Hess W.R."/>
        </authorList>
    </citation>
    <scope>NUCLEOTIDE SEQUENCE [LARGE SCALE GENOMIC DNA]</scope>
    <source>
        <strain evidence="2 3">5.2 s.c.1</strain>
    </source>
</reference>
<keyword evidence="3" id="KW-1185">Reference proteome</keyword>
<proteinExistence type="predicted"/>
<dbReference type="STRING" id="247279.NIES1031_03965"/>
<name>A0A1U7HXN0_9CHRO</name>
<comment type="caution">
    <text evidence="2">The sequence shown here is derived from an EMBL/GenBank/DDBJ whole genome shotgun (WGS) entry which is preliminary data.</text>
</comment>
<dbReference type="Proteomes" id="UP000185984">
    <property type="component" value="Unassembled WGS sequence"/>
</dbReference>
<feature type="signal peptide" evidence="1">
    <location>
        <begin position="1"/>
        <end position="25"/>
    </location>
</feature>
<sequence>MCRSEAKLTSSLLFLILLTGLPVTAQTTNFSGKKLPSRANVEFNQHWSVKDVVALANKHKVKISQLESSYVIGSTEIYDGYVNPETGTTADLEANYAKKRLDYFADIVALESNMANYERIELQPRLNAMKAILNKRQNIAPVRVAKASFYGETSNLIGIAQSNISAKVSVIDQQTIQKLIQERIQRESLPRRFGPEYVPNQVNEHLNFQHLFAALNPS</sequence>
<feature type="chain" id="PRO_5010564256" evidence="1">
    <location>
        <begin position="26"/>
        <end position="218"/>
    </location>
</feature>
<dbReference type="EMBL" id="MRCC01000003">
    <property type="protein sequence ID" value="OKH28404.1"/>
    <property type="molecule type" value="Genomic_DNA"/>
</dbReference>
<evidence type="ECO:0000313" key="3">
    <source>
        <dbReference type="Proteomes" id="UP000185984"/>
    </source>
</evidence>
<dbReference type="RefSeq" id="WP_143167694.1">
    <property type="nucleotide sequence ID" value="NZ_CAWMVK010000023.1"/>
</dbReference>
<evidence type="ECO:0000313" key="2">
    <source>
        <dbReference type="EMBL" id="OKH28404.1"/>
    </source>
</evidence>